<dbReference type="InterPro" id="IPR039329">
    <property type="entry name" value="SIAE"/>
</dbReference>
<keyword evidence="4" id="KW-1185">Reference proteome</keyword>
<organism evidence="3 4">
    <name type="scientific">Rubripirellula reticaptiva</name>
    <dbReference type="NCBI Taxonomy" id="2528013"/>
    <lineage>
        <taxon>Bacteria</taxon>
        <taxon>Pseudomonadati</taxon>
        <taxon>Planctomycetota</taxon>
        <taxon>Planctomycetia</taxon>
        <taxon>Pirellulales</taxon>
        <taxon>Pirellulaceae</taxon>
        <taxon>Rubripirellula</taxon>
    </lineage>
</organism>
<proteinExistence type="predicted"/>
<keyword evidence="2" id="KW-0732">Signal</keyword>
<dbReference type="PANTHER" id="PTHR22901">
    <property type="entry name" value="SIALATE O-ACETYLESTERASE"/>
    <property type="match status" value="1"/>
</dbReference>
<evidence type="ECO:0000313" key="3">
    <source>
        <dbReference type="EMBL" id="TWU51774.1"/>
    </source>
</evidence>
<name>A0A5C6ETR4_9BACT</name>
<dbReference type="GO" id="GO:0005975">
    <property type="term" value="P:carbohydrate metabolic process"/>
    <property type="evidence" value="ECO:0007669"/>
    <property type="project" value="TreeGrafter"/>
</dbReference>
<reference evidence="3 4" key="1">
    <citation type="submission" date="2019-02" db="EMBL/GenBank/DDBJ databases">
        <title>Deep-cultivation of Planctomycetes and their phenomic and genomic characterization uncovers novel biology.</title>
        <authorList>
            <person name="Wiegand S."/>
            <person name="Jogler M."/>
            <person name="Boedeker C."/>
            <person name="Pinto D."/>
            <person name="Vollmers J."/>
            <person name="Rivas-Marin E."/>
            <person name="Kohn T."/>
            <person name="Peeters S.H."/>
            <person name="Heuer A."/>
            <person name="Rast P."/>
            <person name="Oberbeckmann S."/>
            <person name="Bunk B."/>
            <person name="Jeske O."/>
            <person name="Meyerdierks A."/>
            <person name="Storesund J.E."/>
            <person name="Kallscheuer N."/>
            <person name="Luecker S."/>
            <person name="Lage O.M."/>
            <person name="Pohl T."/>
            <person name="Merkel B.J."/>
            <person name="Hornburger P."/>
            <person name="Mueller R.-W."/>
            <person name="Bruemmer F."/>
            <person name="Labrenz M."/>
            <person name="Spormann A.M."/>
            <person name="Op Den Camp H."/>
            <person name="Overmann J."/>
            <person name="Amann R."/>
            <person name="Jetten M.S.M."/>
            <person name="Mascher T."/>
            <person name="Medema M.H."/>
            <person name="Devos D.P."/>
            <person name="Kaster A.-K."/>
            <person name="Ovreas L."/>
            <person name="Rohde M."/>
            <person name="Galperin M.Y."/>
            <person name="Jogler C."/>
        </authorList>
    </citation>
    <scope>NUCLEOTIDE SEQUENCE [LARGE SCALE GENOMIC DNA]</scope>
    <source>
        <strain evidence="3 4">Poly59</strain>
    </source>
</reference>
<dbReference type="Gene3D" id="3.40.50.1110">
    <property type="entry name" value="SGNH hydrolase"/>
    <property type="match status" value="1"/>
</dbReference>
<feature type="region of interest" description="Disordered" evidence="1">
    <location>
        <begin position="288"/>
        <end position="309"/>
    </location>
</feature>
<dbReference type="AlphaFoldDB" id="A0A5C6ETR4"/>
<dbReference type="PANTHER" id="PTHR22901:SF0">
    <property type="entry name" value="SIALATE O-ACETYLESTERASE"/>
    <property type="match status" value="1"/>
</dbReference>
<feature type="chain" id="PRO_5022951285" description="Sialate O-acetylesterase domain-containing protein" evidence="2">
    <location>
        <begin position="23"/>
        <end position="628"/>
    </location>
</feature>
<gene>
    <name evidence="3" type="ORF">Poly59_33690</name>
</gene>
<dbReference type="RefSeq" id="WP_186776296.1">
    <property type="nucleotide sequence ID" value="NZ_SJPX01000003.1"/>
</dbReference>
<feature type="signal peptide" evidence="2">
    <location>
        <begin position="1"/>
        <end position="22"/>
    </location>
</feature>
<dbReference type="GO" id="GO:0001681">
    <property type="term" value="F:sialate O-acetylesterase activity"/>
    <property type="evidence" value="ECO:0007669"/>
    <property type="project" value="InterPro"/>
</dbReference>
<evidence type="ECO:0000313" key="4">
    <source>
        <dbReference type="Proteomes" id="UP000317977"/>
    </source>
</evidence>
<comment type="caution">
    <text evidence="3">The sequence shown here is derived from an EMBL/GenBank/DDBJ whole genome shotgun (WGS) entry which is preliminary data.</text>
</comment>
<dbReference type="Proteomes" id="UP000317977">
    <property type="component" value="Unassembled WGS sequence"/>
</dbReference>
<sequence precursor="true">MIRTAAILAFALVFLTNKSASSQDRSKRMPREDVIDIPAISNGLCVSNVFQTNMVLQRDKPMVIWGWAKPGEQVTVEFGGAKQVGIAAEDRSWKVELPAMEARSLPGEMKVTGETQTLTLDNILVGDVWVLGGQSNMEFPLDRIENGQLEIVSANYTNIRILTVPAANGFEDRKGFPRLHEWSQWFGRHYRKGDWDVCSPEIARELSAIGYVFARRIHMATQVPIGVVDASRGGTTVETWIPDAVLRQVETEQVTDLLARWDKQVADWDAKADLDSRIENYRSKVARVEKEGKQMPSNETVPTDLRPGPALDHNRPGNCYASMISPIAGLQIKGAIFHQGYNNCFDGTPGAVMYRQLFPKMITAWRAAFNDPQLPFGILSLCTEGPVQTLDNFSEMMSNAGPFIREAQYKTFLDFYQAGDQNIGFTSTYDLRRRWYHPQQKIPAGERISRWALATQYGFSNSIRWKPPIVVDMKVDDGRIVLRLDEPASAIDDGGPILGFAIAGEDRRFHPAEATHLVIGKDDRGKPKSDTTSLVLSSSMVPSPVHYRYAWARSPLGNLQADRITDIPFATQRSDDWPLESIPMGIFNEIPEKLDRKQKQQIQAALRQQDLDRRKHEAKVLLNANAEK</sequence>
<evidence type="ECO:0000256" key="1">
    <source>
        <dbReference type="SAM" id="MobiDB-lite"/>
    </source>
</evidence>
<dbReference type="InterPro" id="IPR036514">
    <property type="entry name" value="SGNH_hydro_sf"/>
</dbReference>
<evidence type="ECO:0000256" key="2">
    <source>
        <dbReference type="SAM" id="SignalP"/>
    </source>
</evidence>
<dbReference type="EMBL" id="SJPX01000003">
    <property type="protein sequence ID" value="TWU51774.1"/>
    <property type="molecule type" value="Genomic_DNA"/>
</dbReference>
<accession>A0A5C6ETR4</accession>
<protein>
    <recommendedName>
        <fullName evidence="5">Sialate O-acetylesterase domain-containing protein</fullName>
    </recommendedName>
</protein>
<evidence type="ECO:0008006" key="5">
    <source>
        <dbReference type="Google" id="ProtNLM"/>
    </source>
</evidence>
<dbReference type="SUPFAM" id="SSF52266">
    <property type="entry name" value="SGNH hydrolase"/>
    <property type="match status" value="1"/>
</dbReference>